<sequence>MSPLRTVWTVARREVNTRIRTRSFLISTGAILAILVGYAALMFFIGQQGATSKIGFTGQATAVATPLERTAARLGTTVESTRIPDQATGEALVADGELDGLVAGAPDALNLIVRTAPDSGVRTALDEVVRQQALDAELAMAGLDPADVRAVLAGAQVDVRTLEPDDPQRGQRLGMAVGAGMLLYFFLIMFGQAVAQGVVEEKTSRVVEILLSTIRPTQLLAGKVLGIGLAGLAQFVLIGGIGLAVAVGAGVLALPSAALLGTMLWALVWFLLGFYLYATVLAAAASLVSRQEDLQSVVTPVIMLLVIPFVVGLTVLPNDPESTLGAALSLVPGFSPVLMPMRTALGVAEPWESAVAVLLSIAALAGLLRLGGRIYANAILRTGARVKLTEALRKP</sequence>
<feature type="transmembrane region" description="Helical" evidence="5">
    <location>
        <begin position="173"/>
        <end position="195"/>
    </location>
</feature>
<dbReference type="Proteomes" id="UP000580474">
    <property type="component" value="Unassembled WGS sequence"/>
</dbReference>
<protein>
    <submittedName>
        <fullName evidence="7">ABC-2 type transport system permease protein</fullName>
    </submittedName>
</protein>
<feature type="transmembrane region" description="Helical" evidence="5">
    <location>
        <begin position="24"/>
        <end position="45"/>
    </location>
</feature>
<dbReference type="PANTHER" id="PTHR43471:SF3">
    <property type="entry name" value="ABC TRANSPORTER PERMEASE PROTEIN NATB"/>
    <property type="match status" value="1"/>
</dbReference>
<dbReference type="InterPro" id="IPR013525">
    <property type="entry name" value="ABC2_TM"/>
</dbReference>
<evidence type="ECO:0000256" key="1">
    <source>
        <dbReference type="ARBA" id="ARBA00004141"/>
    </source>
</evidence>
<name>A0A840NA87_9PSEU</name>
<keyword evidence="8" id="KW-1185">Reference proteome</keyword>
<keyword evidence="4 5" id="KW-0472">Membrane</keyword>
<dbReference type="GO" id="GO:0140359">
    <property type="term" value="F:ABC-type transporter activity"/>
    <property type="evidence" value="ECO:0007669"/>
    <property type="project" value="InterPro"/>
</dbReference>
<feature type="transmembrane region" description="Helical" evidence="5">
    <location>
        <begin position="225"/>
        <end position="252"/>
    </location>
</feature>
<dbReference type="RefSeq" id="WP_343071164.1">
    <property type="nucleotide sequence ID" value="NZ_JACHIV010000001.1"/>
</dbReference>
<feature type="transmembrane region" description="Helical" evidence="5">
    <location>
        <begin position="264"/>
        <end position="285"/>
    </location>
</feature>
<evidence type="ECO:0000256" key="4">
    <source>
        <dbReference type="ARBA" id="ARBA00023136"/>
    </source>
</evidence>
<evidence type="ECO:0000259" key="6">
    <source>
        <dbReference type="Pfam" id="PF12698"/>
    </source>
</evidence>
<dbReference type="GO" id="GO:0016020">
    <property type="term" value="C:membrane"/>
    <property type="evidence" value="ECO:0007669"/>
    <property type="project" value="UniProtKB-SubCell"/>
</dbReference>
<keyword evidence="3 5" id="KW-1133">Transmembrane helix</keyword>
<dbReference type="PANTHER" id="PTHR43471">
    <property type="entry name" value="ABC TRANSPORTER PERMEASE"/>
    <property type="match status" value="1"/>
</dbReference>
<feature type="transmembrane region" description="Helical" evidence="5">
    <location>
        <begin position="297"/>
        <end position="316"/>
    </location>
</feature>
<evidence type="ECO:0000256" key="3">
    <source>
        <dbReference type="ARBA" id="ARBA00022989"/>
    </source>
</evidence>
<dbReference type="AlphaFoldDB" id="A0A840NA87"/>
<dbReference type="Pfam" id="PF12698">
    <property type="entry name" value="ABC2_membrane_3"/>
    <property type="match status" value="1"/>
</dbReference>
<reference evidence="7 8" key="1">
    <citation type="submission" date="2020-08" db="EMBL/GenBank/DDBJ databases">
        <title>Sequencing the genomes of 1000 actinobacteria strains.</title>
        <authorList>
            <person name="Klenk H.-P."/>
        </authorList>
    </citation>
    <scope>NUCLEOTIDE SEQUENCE [LARGE SCALE GENOMIC DNA]</scope>
    <source>
        <strain evidence="7 8">DSM 45582</strain>
    </source>
</reference>
<dbReference type="EMBL" id="JACHIV010000001">
    <property type="protein sequence ID" value="MBB5067118.1"/>
    <property type="molecule type" value="Genomic_DNA"/>
</dbReference>
<proteinExistence type="predicted"/>
<feature type="domain" description="ABC-2 type transporter transmembrane" evidence="6">
    <location>
        <begin position="22"/>
        <end position="364"/>
    </location>
</feature>
<comment type="subcellular location">
    <subcellularLocation>
        <location evidence="1">Membrane</location>
        <topology evidence="1">Multi-pass membrane protein</topology>
    </subcellularLocation>
</comment>
<keyword evidence="2 5" id="KW-0812">Transmembrane</keyword>
<comment type="caution">
    <text evidence="7">The sequence shown here is derived from an EMBL/GenBank/DDBJ whole genome shotgun (WGS) entry which is preliminary data.</text>
</comment>
<evidence type="ECO:0000256" key="2">
    <source>
        <dbReference type="ARBA" id="ARBA00022692"/>
    </source>
</evidence>
<organism evidence="7 8">
    <name type="scientific">Saccharopolyspora gloriosae</name>
    <dbReference type="NCBI Taxonomy" id="455344"/>
    <lineage>
        <taxon>Bacteria</taxon>
        <taxon>Bacillati</taxon>
        <taxon>Actinomycetota</taxon>
        <taxon>Actinomycetes</taxon>
        <taxon>Pseudonocardiales</taxon>
        <taxon>Pseudonocardiaceae</taxon>
        <taxon>Saccharopolyspora</taxon>
    </lineage>
</organism>
<evidence type="ECO:0000313" key="8">
    <source>
        <dbReference type="Proteomes" id="UP000580474"/>
    </source>
</evidence>
<gene>
    <name evidence="7" type="ORF">BJ969_000206</name>
</gene>
<evidence type="ECO:0000313" key="7">
    <source>
        <dbReference type="EMBL" id="MBB5067118.1"/>
    </source>
</evidence>
<feature type="transmembrane region" description="Helical" evidence="5">
    <location>
        <begin position="353"/>
        <end position="371"/>
    </location>
</feature>
<evidence type="ECO:0000256" key="5">
    <source>
        <dbReference type="SAM" id="Phobius"/>
    </source>
</evidence>
<accession>A0A840NA87</accession>